<keyword evidence="5 8" id="KW-0653">Protein transport</keyword>
<dbReference type="InterPro" id="IPR050790">
    <property type="entry name" value="ExbB/TolQ_transport"/>
</dbReference>
<comment type="similarity">
    <text evidence="8">Belongs to the exbB/tolQ family.</text>
</comment>
<evidence type="ECO:0000313" key="12">
    <source>
        <dbReference type="EMBL" id="HHS51846.1"/>
    </source>
</evidence>
<name>A0A7C6A969_UNCW3</name>
<keyword evidence="4 10" id="KW-0812">Transmembrane</keyword>
<keyword evidence="3" id="KW-1003">Cell membrane</keyword>
<dbReference type="GO" id="GO:0017038">
    <property type="term" value="P:protein import"/>
    <property type="evidence" value="ECO:0007669"/>
    <property type="project" value="TreeGrafter"/>
</dbReference>
<protein>
    <submittedName>
        <fullName evidence="12">MotA/TolQ/ExbB proton channel family protein</fullName>
    </submittedName>
</protein>
<feature type="domain" description="MotA/TolQ/ExbB proton channel" evidence="11">
    <location>
        <begin position="72"/>
        <end position="192"/>
    </location>
</feature>
<evidence type="ECO:0000259" key="11">
    <source>
        <dbReference type="Pfam" id="PF01618"/>
    </source>
</evidence>
<dbReference type="GO" id="GO:0005886">
    <property type="term" value="C:plasma membrane"/>
    <property type="evidence" value="ECO:0007669"/>
    <property type="project" value="UniProtKB-SubCell"/>
</dbReference>
<evidence type="ECO:0000256" key="10">
    <source>
        <dbReference type="SAM" id="Phobius"/>
    </source>
</evidence>
<dbReference type="PANTHER" id="PTHR30625:SF15">
    <property type="entry name" value="BIOPOLYMER TRANSPORT PROTEIN EXBB"/>
    <property type="match status" value="1"/>
</dbReference>
<accession>A0A7C6A969</accession>
<evidence type="ECO:0000256" key="9">
    <source>
        <dbReference type="SAM" id="MobiDB-lite"/>
    </source>
</evidence>
<feature type="transmembrane region" description="Helical" evidence="10">
    <location>
        <begin position="150"/>
        <end position="177"/>
    </location>
</feature>
<keyword evidence="7 10" id="KW-0472">Membrane</keyword>
<feature type="region of interest" description="Disordered" evidence="9">
    <location>
        <begin position="208"/>
        <end position="247"/>
    </location>
</feature>
<evidence type="ECO:0000256" key="8">
    <source>
        <dbReference type="RuleBase" id="RU004057"/>
    </source>
</evidence>
<gene>
    <name evidence="12" type="ORF">ENW73_03120</name>
</gene>
<organism evidence="12">
    <name type="scientific">candidate division WOR-3 bacterium</name>
    <dbReference type="NCBI Taxonomy" id="2052148"/>
    <lineage>
        <taxon>Bacteria</taxon>
        <taxon>Bacteria division WOR-3</taxon>
    </lineage>
</organism>
<keyword evidence="6 10" id="KW-1133">Transmembrane helix</keyword>
<feature type="transmembrane region" description="Helical" evidence="10">
    <location>
        <begin position="115"/>
        <end position="138"/>
    </location>
</feature>
<dbReference type="InterPro" id="IPR002898">
    <property type="entry name" value="MotA_ExbB_proton_chnl"/>
</dbReference>
<keyword evidence="2 8" id="KW-0813">Transport</keyword>
<dbReference type="Pfam" id="PF01618">
    <property type="entry name" value="MotA_ExbB"/>
    <property type="match status" value="1"/>
</dbReference>
<feature type="transmembrane region" description="Helical" evidence="10">
    <location>
        <begin position="15"/>
        <end position="37"/>
    </location>
</feature>
<feature type="compositionally biased region" description="Basic and acidic residues" evidence="9">
    <location>
        <begin position="238"/>
        <end position="247"/>
    </location>
</feature>
<evidence type="ECO:0000256" key="7">
    <source>
        <dbReference type="ARBA" id="ARBA00023136"/>
    </source>
</evidence>
<sequence length="247" mass="27513">MILGQPLIQIFKNSIVMLLLLGCSIACLALIIERLWFFTKNRFNVPKAFQKIRSVYRNPGTNQALEYARAEKNPLGRVFTLILENIHLSLDEIQDISYSQILDEKMRAERFLSGLGTLANVATLLGLLGTVTGLIRAFHNIALTGSGGPVVVSAGIAEALITTAFGLLIGIPALLFYNYFTKKANDMALTLESAAEKLMIFLERTKRGQKEPKIREHKPKPFATGKEAKESQSTPAEITEKETNWRY</sequence>
<proteinExistence type="inferred from homology"/>
<reference evidence="12" key="1">
    <citation type="journal article" date="2020" name="mSystems">
        <title>Genome- and Community-Level Interaction Insights into Carbon Utilization and Element Cycling Functions of Hydrothermarchaeota in Hydrothermal Sediment.</title>
        <authorList>
            <person name="Zhou Z."/>
            <person name="Liu Y."/>
            <person name="Xu W."/>
            <person name="Pan J."/>
            <person name="Luo Z.H."/>
            <person name="Li M."/>
        </authorList>
    </citation>
    <scope>NUCLEOTIDE SEQUENCE [LARGE SCALE GENOMIC DNA]</scope>
    <source>
        <strain evidence="12">SpSt-876</strain>
    </source>
</reference>
<evidence type="ECO:0000256" key="5">
    <source>
        <dbReference type="ARBA" id="ARBA00022927"/>
    </source>
</evidence>
<evidence type="ECO:0000256" key="3">
    <source>
        <dbReference type="ARBA" id="ARBA00022475"/>
    </source>
</evidence>
<evidence type="ECO:0000256" key="4">
    <source>
        <dbReference type="ARBA" id="ARBA00022692"/>
    </source>
</evidence>
<evidence type="ECO:0000256" key="6">
    <source>
        <dbReference type="ARBA" id="ARBA00022989"/>
    </source>
</evidence>
<comment type="caution">
    <text evidence="12">The sequence shown here is derived from an EMBL/GenBank/DDBJ whole genome shotgun (WGS) entry which is preliminary data.</text>
</comment>
<evidence type="ECO:0000256" key="2">
    <source>
        <dbReference type="ARBA" id="ARBA00022448"/>
    </source>
</evidence>
<dbReference type="EMBL" id="DTLI01000077">
    <property type="protein sequence ID" value="HHS51846.1"/>
    <property type="molecule type" value="Genomic_DNA"/>
</dbReference>
<dbReference type="AlphaFoldDB" id="A0A7C6A969"/>
<comment type="subcellular location">
    <subcellularLocation>
        <location evidence="1">Cell membrane</location>
        <topology evidence="1">Multi-pass membrane protein</topology>
    </subcellularLocation>
    <subcellularLocation>
        <location evidence="8">Membrane</location>
        <topology evidence="8">Multi-pass membrane protein</topology>
    </subcellularLocation>
</comment>
<evidence type="ECO:0000256" key="1">
    <source>
        <dbReference type="ARBA" id="ARBA00004651"/>
    </source>
</evidence>
<dbReference type="PANTHER" id="PTHR30625">
    <property type="entry name" value="PROTEIN TOLQ"/>
    <property type="match status" value="1"/>
</dbReference>